<name>A0A0B2V223_TOXCA</name>
<sequence length="89" mass="10345">MSPLKSSYSVKEALEVAKNPMVQGYTKAESKITVDNVKVCFLWKYCSRILWWLCQKYFASSTAILKCLADANMQTRYGNRKKINRYSTF</sequence>
<dbReference type="Proteomes" id="UP000031036">
    <property type="component" value="Unassembled WGS sequence"/>
</dbReference>
<reference evidence="1 2" key="1">
    <citation type="submission" date="2014-11" db="EMBL/GenBank/DDBJ databases">
        <title>Genetic blueprint of the zoonotic pathogen Toxocara canis.</title>
        <authorList>
            <person name="Zhu X.-Q."/>
            <person name="Korhonen P.K."/>
            <person name="Cai H."/>
            <person name="Young N.D."/>
            <person name="Nejsum P."/>
            <person name="von Samson-Himmelstjerna G."/>
            <person name="Boag P.R."/>
            <person name="Tan P."/>
            <person name="Li Q."/>
            <person name="Min J."/>
            <person name="Yang Y."/>
            <person name="Wang X."/>
            <person name="Fang X."/>
            <person name="Hall R.S."/>
            <person name="Hofmann A."/>
            <person name="Sternberg P.W."/>
            <person name="Jex A.R."/>
            <person name="Gasser R.B."/>
        </authorList>
    </citation>
    <scope>NUCLEOTIDE SEQUENCE [LARGE SCALE GENOMIC DNA]</scope>
    <source>
        <strain evidence="1">PN_DK_2014</strain>
    </source>
</reference>
<proteinExistence type="predicted"/>
<evidence type="ECO:0000313" key="2">
    <source>
        <dbReference type="Proteomes" id="UP000031036"/>
    </source>
</evidence>
<dbReference type="AlphaFoldDB" id="A0A0B2V223"/>
<organism evidence="1 2">
    <name type="scientific">Toxocara canis</name>
    <name type="common">Canine roundworm</name>
    <dbReference type="NCBI Taxonomy" id="6265"/>
    <lineage>
        <taxon>Eukaryota</taxon>
        <taxon>Metazoa</taxon>
        <taxon>Ecdysozoa</taxon>
        <taxon>Nematoda</taxon>
        <taxon>Chromadorea</taxon>
        <taxon>Rhabditida</taxon>
        <taxon>Spirurina</taxon>
        <taxon>Ascaridomorpha</taxon>
        <taxon>Ascaridoidea</taxon>
        <taxon>Toxocaridae</taxon>
        <taxon>Toxocara</taxon>
    </lineage>
</organism>
<dbReference type="EMBL" id="JPKZ01002682">
    <property type="protein sequence ID" value="KHN75524.1"/>
    <property type="molecule type" value="Genomic_DNA"/>
</dbReference>
<gene>
    <name evidence="1" type="ORF">Tcan_03186</name>
</gene>
<comment type="caution">
    <text evidence="1">The sequence shown here is derived from an EMBL/GenBank/DDBJ whole genome shotgun (WGS) entry which is preliminary data.</text>
</comment>
<protein>
    <submittedName>
        <fullName evidence="1">Uncharacterized protein</fullName>
    </submittedName>
</protein>
<evidence type="ECO:0000313" key="1">
    <source>
        <dbReference type="EMBL" id="KHN75524.1"/>
    </source>
</evidence>
<keyword evidence="2" id="KW-1185">Reference proteome</keyword>
<accession>A0A0B2V223</accession>